<evidence type="ECO:0000313" key="3">
    <source>
        <dbReference type="Proteomes" id="UP000007800"/>
    </source>
</evidence>
<evidence type="ECO:0000313" key="2">
    <source>
        <dbReference type="EMBL" id="EER15040.1"/>
    </source>
</evidence>
<dbReference type="InParanoid" id="C5KKC8"/>
<proteinExistence type="predicted"/>
<dbReference type="GeneID" id="9061924"/>
<protein>
    <submittedName>
        <fullName evidence="2">Uncharacterized protein</fullName>
    </submittedName>
</protein>
<dbReference type="AlphaFoldDB" id="C5KKC8"/>
<sequence length="201" mass="22878">MSMLRHAKNQPDPIVKQAEMMLLSRRRLAVSEGQNRTGESGREEQWSRYASDPVEGRTSTRDSRLPKGECRSRHKLRRRQNLTHYAHTRGNGEGSTLVMIHTCRDIRLPIQVEAITRSTIRDAYIRSLTNWKPVPRFTIRCRTNLVTTVVIPVRNKHGLNTGCTTRHANIRVYNISISLASSKYTVDDRGLGTAIETTVAD</sequence>
<keyword evidence="3" id="KW-1185">Reference proteome</keyword>
<dbReference type="Proteomes" id="UP000007800">
    <property type="component" value="Unassembled WGS sequence"/>
</dbReference>
<name>C5KKC8_PERM5</name>
<feature type="compositionally biased region" description="Basic and acidic residues" evidence="1">
    <location>
        <begin position="54"/>
        <end position="67"/>
    </location>
</feature>
<organism evidence="3">
    <name type="scientific">Perkinsus marinus (strain ATCC 50983 / TXsc)</name>
    <dbReference type="NCBI Taxonomy" id="423536"/>
    <lineage>
        <taxon>Eukaryota</taxon>
        <taxon>Sar</taxon>
        <taxon>Alveolata</taxon>
        <taxon>Perkinsozoa</taxon>
        <taxon>Perkinsea</taxon>
        <taxon>Perkinsida</taxon>
        <taxon>Perkinsidae</taxon>
        <taxon>Perkinsus</taxon>
    </lineage>
</organism>
<reference evidence="2 3" key="1">
    <citation type="submission" date="2008-07" db="EMBL/GenBank/DDBJ databases">
        <authorList>
            <person name="El-Sayed N."/>
            <person name="Caler E."/>
            <person name="Inman J."/>
            <person name="Amedeo P."/>
            <person name="Hass B."/>
            <person name="Wortman J."/>
        </authorList>
    </citation>
    <scope>NUCLEOTIDE SEQUENCE [LARGE SCALE GENOMIC DNA]</scope>
    <source>
        <strain evidence="3">ATCC 50983 / TXsc</strain>
    </source>
</reference>
<gene>
    <name evidence="2" type="ORF">Pmar_PMAR023364</name>
</gene>
<evidence type="ECO:0000256" key="1">
    <source>
        <dbReference type="SAM" id="MobiDB-lite"/>
    </source>
</evidence>
<dbReference type="RefSeq" id="XP_002783244.1">
    <property type="nucleotide sequence ID" value="XM_002783198.1"/>
</dbReference>
<accession>C5KKC8</accession>
<dbReference type="EMBL" id="GG673688">
    <property type="protein sequence ID" value="EER15040.1"/>
    <property type="molecule type" value="Genomic_DNA"/>
</dbReference>
<feature type="region of interest" description="Disordered" evidence="1">
    <location>
        <begin position="29"/>
        <end position="67"/>
    </location>
</feature>